<dbReference type="GO" id="GO:0015074">
    <property type="term" value="P:DNA integration"/>
    <property type="evidence" value="ECO:0007669"/>
    <property type="project" value="UniProtKB-KW"/>
</dbReference>
<dbReference type="KEGG" id="maqu:Maq22A_c23650"/>
<evidence type="ECO:0000256" key="1">
    <source>
        <dbReference type="ARBA" id="ARBA00008857"/>
    </source>
</evidence>
<dbReference type="PATRIC" id="fig|270351.10.peg.4548"/>
<name>A0A0C6FWS2_9HYPH</name>
<evidence type="ECO:0000313" key="7">
    <source>
        <dbReference type="Proteomes" id="UP000061432"/>
    </source>
</evidence>
<evidence type="ECO:0000256" key="2">
    <source>
        <dbReference type="ARBA" id="ARBA00022908"/>
    </source>
</evidence>
<dbReference type="GO" id="GO:0003677">
    <property type="term" value="F:DNA binding"/>
    <property type="evidence" value="ECO:0007669"/>
    <property type="project" value="InterPro"/>
</dbReference>
<evidence type="ECO:0000256" key="4">
    <source>
        <dbReference type="SAM" id="MobiDB-lite"/>
    </source>
</evidence>
<dbReference type="PANTHER" id="PTHR30629:SF2">
    <property type="entry name" value="PROPHAGE INTEGRASE INTS-RELATED"/>
    <property type="match status" value="1"/>
</dbReference>
<reference evidence="6 7" key="1">
    <citation type="journal article" date="2015" name="Genome Announc.">
        <title>Complete Genome Sequence of Methylobacterium aquaticum Strain 22A, Isolated from Racomitrium japonicum Moss.</title>
        <authorList>
            <person name="Tani A."/>
            <person name="Ogura Y."/>
            <person name="Hayashi T."/>
            <person name="Kimbara K."/>
        </authorList>
    </citation>
    <scope>NUCLEOTIDE SEQUENCE [LARGE SCALE GENOMIC DNA]</scope>
    <source>
        <strain evidence="6 7">MA-22A</strain>
    </source>
</reference>
<dbReference type="AlphaFoldDB" id="A0A0C6FWS2"/>
<keyword evidence="2" id="KW-0229">DNA integration</keyword>
<reference evidence="7" key="2">
    <citation type="submission" date="2015-01" db="EMBL/GenBank/DDBJ databases">
        <title>Complete genome sequence of Methylobacterium aquaticum strain 22A.</title>
        <authorList>
            <person name="Tani A."/>
            <person name="Ogura Y."/>
            <person name="Hayashi T."/>
        </authorList>
    </citation>
    <scope>NUCLEOTIDE SEQUENCE [LARGE SCALE GENOMIC DNA]</scope>
    <source>
        <strain evidence="7">MA-22A</strain>
    </source>
</reference>
<evidence type="ECO:0000259" key="5">
    <source>
        <dbReference type="Pfam" id="PF13356"/>
    </source>
</evidence>
<sequence length="525" mass="58300">MPRKAETLTAKGIESLIREARETSAAPRDVADGGCPGLTLRLTPTAAVWSIRFRHADKPLRVRLGDAREWTLAQARSVAGAVRDHVEAGQGVPADEWITLKRAALASKGEVEVPTFMPRDKGPATWTLCEAREAWGSWMRREVEAGLLRDATVRNYLGVMGGPAMRTLDASIVSRITAADVAAIVETLVEQGKRSTARDVVRVSKRFWPWMGDAGRKHLSGADPNAMAGLRAPKMGAKPKRRYPRLPAVAYMLAVASHGVLSTSVGGAIELLIYTAQRRLSVVKARVDEFEPWPEREGWGIWWQGHRKIGQGAPTEDDPRHGAHALPLPPHVWWRIETYLAFTRREAEERGVPRSEWMYPAARPRRLGDLVTHLSPHTLTHAVAAMPGIEASPHDVRRAFATLCQRDLKIPAHVVGMVLDHANSDLLEVSDGNAMTRRYTLDQMLALKAPAMEAWQKAVWAERLKVELPDSEELKRQVVAENLRQRGVTDLEAEGERRRKAAAKAYAEGRTWRQRRRPAGATNPA</sequence>
<dbReference type="EMBL" id="AP014704">
    <property type="protein sequence ID" value="BAQ47675.1"/>
    <property type="molecule type" value="Genomic_DNA"/>
</dbReference>
<comment type="similarity">
    <text evidence="1">Belongs to the 'phage' integrase family.</text>
</comment>
<dbReference type="PANTHER" id="PTHR30629">
    <property type="entry name" value="PROPHAGE INTEGRASE"/>
    <property type="match status" value="1"/>
</dbReference>
<dbReference type="InterPro" id="IPR013762">
    <property type="entry name" value="Integrase-like_cat_sf"/>
</dbReference>
<dbReference type="GO" id="GO:0006310">
    <property type="term" value="P:DNA recombination"/>
    <property type="evidence" value="ECO:0007669"/>
    <property type="project" value="UniProtKB-KW"/>
</dbReference>
<feature type="domain" description="Integrase DNA-binding" evidence="5">
    <location>
        <begin position="8"/>
        <end position="90"/>
    </location>
</feature>
<dbReference type="Pfam" id="PF13356">
    <property type="entry name" value="Arm-DNA-bind_3"/>
    <property type="match status" value="1"/>
</dbReference>
<keyword evidence="3" id="KW-0233">DNA recombination</keyword>
<organism evidence="6 7">
    <name type="scientific">Methylobacterium aquaticum</name>
    <dbReference type="NCBI Taxonomy" id="270351"/>
    <lineage>
        <taxon>Bacteria</taxon>
        <taxon>Pseudomonadati</taxon>
        <taxon>Pseudomonadota</taxon>
        <taxon>Alphaproteobacteria</taxon>
        <taxon>Hyphomicrobiales</taxon>
        <taxon>Methylobacteriaceae</taxon>
        <taxon>Methylobacterium</taxon>
    </lineage>
</organism>
<dbReference type="SUPFAM" id="SSF56349">
    <property type="entry name" value="DNA breaking-rejoining enzymes"/>
    <property type="match status" value="1"/>
</dbReference>
<protein>
    <recommendedName>
        <fullName evidence="5">Integrase DNA-binding domain-containing protein</fullName>
    </recommendedName>
</protein>
<gene>
    <name evidence="6" type="ORF">Maq22A_c23650</name>
</gene>
<dbReference type="InterPro" id="IPR050808">
    <property type="entry name" value="Phage_Integrase"/>
</dbReference>
<proteinExistence type="inferred from homology"/>
<dbReference type="Proteomes" id="UP000061432">
    <property type="component" value="Chromosome"/>
</dbReference>
<evidence type="ECO:0000313" key="6">
    <source>
        <dbReference type="EMBL" id="BAQ47675.1"/>
    </source>
</evidence>
<dbReference type="RefSeq" id="WP_060848572.1">
    <property type="nucleotide sequence ID" value="NZ_AP014704.1"/>
</dbReference>
<dbReference type="Gene3D" id="1.10.443.10">
    <property type="entry name" value="Intergrase catalytic core"/>
    <property type="match status" value="1"/>
</dbReference>
<feature type="region of interest" description="Disordered" evidence="4">
    <location>
        <begin position="491"/>
        <end position="525"/>
    </location>
</feature>
<dbReference type="Gene3D" id="3.30.160.390">
    <property type="entry name" value="Integrase, DNA-binding domain"/>
    <property type="match status" value="1"/>
</dbReference>
<evidence type="ECO:0000256" key="3">
    <source>
        <dbReference type="ARBA" id="ARBA00023172"/>
    </source>
</evidence>
<dbReference type="OrthoDB" id="8133343at2"/>
<dbReference type="InterPro" id="IPR025166">
    <property type="entry name" value="Integrase_DNA_bind_dom"/>
</dbReference>
<dbReference type="InterPro" id="IPR011010">
    <property type="entry name" value="DNA_brk_join_enz"/>
</dbReference>
<dbReference type="STRING" id="270351.Maq22A_c23650"/>
<dbReference type="InterPro" id="IPR038488">
    <property type="entry name" value="Integrase_DNA-bd_sf"/>
</dbReference>
<accession>A0A0C6FWS2</accession>